<keyword evidence="1" id="KW-0472">Membrane</keyword>
<dbReference type="EMBL" id="MRCB01000026">
    <property type="protein sequence ID" value="OKH20806.1"/>
    <property type="molecule type" value="Genomic_DNA"/>
</dbReference>
<dbReference type="RefSeq" id="WP_073600809.1">
    <property type="nucleotide sequence ID" value="NZ_MRCB01000026.1"/>
</dbReference>
<accession>A0A1U7HB47</accession>
<evidence type="ECO:0000313" key="2">
    <source>
        <dbReference type="EMBL" id="OKH20806.1"/>
    </source>
</evidence>
<keyword evidence="3" id="KW-1185">Reference proteome</keyword>
<dbReference type="OrthoDB" id="421517at2"/>
<keyword evidence="1" id="KW-0812">Transmembrane</keyword>
<dbReference type="Proteomes" id="UP000186868">
    <property type="component" value="Unassembled WGS sequence"/>
</dbReference>
<feature type="transmembrane region" description="Helical" evidence="1">
    <location>
        <begin position="130"/>
        <end position="149"/>
    </location>
</feature>
<keyword evidence="1" id="KW-1133">Transmembrane helix</keyword>
<dbReference type="STRING" id="1921803.NIES593_17500"/>
<evidence type="ECO:0000256" key="1">
    <source>
        <dbReference type="SAM" id="Phobius"/>
    </source>
</evidence>
<evidence type="ECO:0000313" key="3">
    <source>
        <dbReference type="Proteomes" id="UP000186868"/>
    </source>
</evidence>
<reference evidence="2 3" key="1">
    <citation type="submission" date="2016-11" db="EMBL/GenBank/DDBJ databases">
        <title>Draft Genome Sequences of Nine Cyanobacterial Strains from Diverse Habitats.</title>
        <authorList>
            <person name="Zhu T."/>
            <person name="Hou S."/>
            <person name="Lu X."/>
            <person name="Hess W.R."/>
        </authorList>
    </citation>
    <scope>NUCLEOTIDE SEQUENCE [LARGE SCALE GENOMIC DNA]</scope>
    <source>
        <strain evidence="2 3">NIES-593</strain>
    </source>
</reference>
<organism evidence="2 3">
    <name type="scientific">Hydrococcus rivularis NIES-593</name>
    <dbReference type="NCBI Taxonomy" id="1921803"/>
    <lineage>
        <taxon>Bacteria</taxon>
        <taxon>Bacillati</taxon>
        <taxon>Cyanobacteriota</taxon>
        <taxon>Cyanophyceae</taxon>
        <taxon>Pleurocapsales</taxon>
        <taxon>Hydrococcaceae</taxon>
        <taxon>Hydrococcus</taxon>
    </lineage>
</organism>
<proteinExistence type="predicted"/>
<gene>
    <name evidence="2" type="ORF">NIES593_17500</name>
</gene>
<sequence>MIRTADGQVNLKALEELLQKRLNSESSANPPLQIHCVLREETPIVLIRCPESIIPYPKQIFSLLRQALQEEQIWENSPISMYLIWQDQERSDIFNHWLADWQPRKAIGDRDESSLESKDSQKRETRRKSGLLAGIGIGIALLLGGWYALTRPCAIGDCPAIDRAALSEVKLSASNQDLLEARQQLERTIETLQAIPGWSKHRTQAEILLADYHKQWESLTKITAAIATIEQATSLAQNFSYPNWEEIRQLCQKAIASLQQVPPESQWYAIAQARKRDYHKKLAGIEQRQQAQSLANTSLRMAQETAKLARIRQKNAQSPTDWQLVLATWQTSIRNLREISPQTNTYQQAQRLLAIYTPQLIAVQTRYKQEQSAASSYQKAIEQAKLATDAEANARWSAAASNWRSALIYIKQVPRNTFQYRQAEPLIAIYTLAFDRAARLQQTNSILQQICQPDNEICNWAIADSAIKINLTSSYIQRVRETAIQAQASASWQVQVELLDRIATLEKSLQSLSNHIGKRVEVYNADGRLMIVYQPSE</sequence>
<dbReference type="AlphaFoldDB" id="A0A1U7HB47"/>
<comment type="caution">
    <text evidence="2">The sequence shown here is derived from an EMBL/GenBank/DDBJ whole genome shotgun (WGS) entry which is preliminary data.</text>
</comment>
<protein>
    <submittedName>
        <fullName evidence="2">Uncharacterized protein</fullName>
    </submittedName>
</protein>
<name>A0A1U7HB47_9CYAN</name>